<evidence type="ECO:0000313" key="2">
    <source>
        <dbReference type="EMBL" id="OOK68862.1"/>
    </source>
</evidence>
<name>A0A1V3WPX5_MYCKA</name>
<organism evidence="2 3">
    <name type="scientific">Mycobacterium kansasii</name>
    <dbReference type="NCBI Taxonomy" id="1768"/>
    <lineage>
        <taxon>Bacteria</taxon>
        <taxon>Bacillati</taxon>
        <taxon>Actinomycetota</taxon>
        <taxon>Actinomycetes</taxon>
        <taxon>Mycobacteriales</taxon>
        <taxon>Mycobacteriaceae</taxon>
        <taxon>Mycobacterium</taxon>
    </lineage>
</organism>
<dbReference type="AlphaFoldDB" id="A0A1V3WPX5"/>
<feature type="region of interest" description="Disordered" evidence="1">
    <location>
        <begin position="1"/>
        <end position="40"/>
    </location>
</feature>
<reference evidence="2 3" key="1">
    <citation type="submission" date="2017-02" db="EMBL/GenBank/DDBJ databases">
        <title>Complete genome sequences of Mycobacterium kansasii strains isolated from rhesus macaques.</title>
        <authorList>
            <person name="Panda A."/>
            <person name="Nagaraj S."/>
            <person name="Zhao X."/>
            <person name="Tettelin H."/>
            <person name="Detolla L.J."/>
        </authorList>
    </citation>
    <scope>NUCLEOTIDE SEQUENCE [LARGE SCALE GENOMIC DNA]</scope>
    <source>
        <strain evidence="2 3">11-3813</strain>
    </source>
</reference>
<dbReference type="EMBL" id="MVBM01000007">
    <property type="protein sequence ID" value="OOK68862.1"/>
    <property type="molecule type" value="Genomic_DNA"/>
</dbReference>
<accession>A0A1V3WPX5</accession>
<sequence length="40" mass="4570">MVRSGRFGADPDGRRQRWRAPTQYVPGRRARRGGAVSTKR</sequence>
<dbReference type="Proteomes" id="UP000189229">
    <property type="component" value="Unassembled WGS sequence"/>
</dbReference>
<proteinExistence type="predicted"/>
<comment type="caution">
    <text evidence="2">The sequence shown here is derived from an EMBL/GenBank/DDBJ whole genome shotgun (WGS) entry which is preliminary data.</text>
</comment>
<feature type="compositionally biased region" description="Basic residues" evidence="1">
    <location>
        <begin position="28"/>
        <end position="40"/>
    </location>
</feature>
<evidence type="ECO:0000313" key="3">
    <source>
        <dbReference type="Proteomes" id="UP000189229"/>
    </source>
</evidence>
<protein>
    <submittedName>
        <fullName evidence="2">Uncharacterized protein</fullName>
    </submittedName>
</protein>
<gene>
    <name evidence="2" type="ORF">BZL30_6836</name>
</gene>
<evidence type="ECO:0000256" key="1">
    <source>
        <dbReference type="SAM" id="MobiDB-lite"/>
    </source>
</evidence>